<dbReference type="FunFam" id="3.40.50.300:FF:000006">
    <property type="entry name" value="DNA-binding transcriptional regulator NtrC"/>
    <property type="match status" value="1"/>
</dbReference>
<evidence type="ECO:0000259" key="8">
    <source>
        <dbReference type="PROSITE" id="PS50110"/>
    </source>
</evidence>
<feature type="domain" description="Response regulatory" evidence="8">
    <location>
        <begin position="5"/>
        <end position="121"/>
    </location>
</feature>
<accession>A0A1V1PFV0</accession>
<dbReference type="Proteomes" id="UP000189670">
    <property type="component" value="Unassembled WGS sequence"/>
</dbReference>
<dbReference type="InterPro" id="IPR027417">
    <property type="entry name" value="P-loop_NTPase"/>
</dbReference>
<dbReference type="PROSITE" id="PS00688">
    <property type="entry name" value="SIGMA54_INTERACT_3"/>
    <property type="match status" value="1"/>
</dbReference>
<dbReference type="InterPro" id="IPR025944">
    <property type="entry name" value="Sigma_54_int_dom_CS"/>
</dbReference>
<dbReference type="PRINTS" id="PR01590">
    <property type="entry name" value="HTHFIS"/>
</dbReference>
<dbReference type="EMBL" id="ATBP01000053">
    <property type="protein sequence ID" value="ETR73545.1"/>
    <property type="molecule type" value="Genomic_DNA"/>
</dbReference>
<reference evidence="11" key="1">
    <citation type="submission" date="2012-11" db="EMBL/GenBank/DDBJ databases">
        <authorList>
            <person name="Lucero-Rivera Y.E."/>
            <person name="Tovar-Ramirez D."/>
        </authorList>
    </citation>
    <scope>NUCLEOTIDE SEQUENCE [LARGE SCALE GENOMIC DNA]</scope>
    <source>
        <strain evidence="11">Araruama</strain>
    </source>
</reference>
<dbReference type="InterPro" id="IPR011006">
    <property type="entry name" value="CheY-like_superfamily"/>
</dbReference>
<organism evidence="10 11">
    <name type="scientific">Candidatus Magnetoglobus multicellularis str. Araruama</name>
    <dbReference type="NCBI Taxonomy" id="890399"/>
    <lineage>
        <taxon>Bacteria</taxon>
        <taxon>Pseudomonadati</taxon>
        <taxon>Thermodesulfobacteriota</taxon>
        <taxon>Desulfobacteria</taxon>
        <taxon>Desulfobacterales</taxon>
        <taxon>Desulfobacteraceae</taxon>
        <taxon>Candidatus Magnetoglobus</taxon>
    </lineage>
</organism>
<dbReference type="Pfam" id="PF00158">
    <property type="entry name" value="Sigma54_activat"/>
    <property type="match status" value="1"/>
</dbReference>
<dbReference type="SUPFAM" id="SSF52172">
    <property type="entry name" value="CheY-like"/>
    <property type="match status" value="1"/>
</dbReference>
<feature type="domain" description="Sigma-54 factor interaction" evidence="7">
    <location>
        <begin position="265"/>
        <end position="494"/>
    </location>
</feature>
<dbReference type="InterPro" id="IPR058031">
    <property type="entry name" value="AAA_lid_NorR"/>
</dbReference>
<dbReference type="GO" id="GO:0000160">
    <property type="term" value="P:phosphorelay signal transduction system"/>
    <property type="evidence" value="ECO:0007669"/>
    <property type="project" value="InterPro"/>
</dbReference>
<dbReference type="InterPro" id="IPR035965">
    <property type="entry name" value="PAS-like_dom_sf"/>
</dbReference>
<feature type="modified residue" description="4-aspartylphosphate" evidence="6">
    <location>
        <position position="54"/>
    </location>
</feature>
<evidence type="ECO:0000259" key="7">
    <source>
        <dbReference type="PROSITE" id="PS50045"/>
    </source>
</evidence>
<dbReference type="InterPro" id="IPR000014">
    <property type="entry name" value="PAS"/>
</dbReference>
<dbReference type="InterPro" id="IPR009057">
    <property type="entry name" value="Homeodomain-like_sf"/>
</dbReference>
<dbReference type="SUPFAM" id="SSF52540">
    <property type="entry name" value="P-loop containing nucleoside triphosphate hydrolases"/>
    <property type="match status" value="1"/>
</dbReference>
<dbReference type="PROSITE" id="PS50045">
    <property type="entry name" value="SIGMA54_INTERACT_4"/>
    <property type="match status" value="1"/>
</dbReference>
<name>A0A1V1PFV0_9BACT</name>
<dbReference type="Pfam" id="PF02954">
    <property type="entry name" value="HTH_8"/>
    <property type="match status" value="1"/>
</dbReference>
<dbReference type="PROSITE" id="PS50112">
    <property type="entry name" value="PAS"/>
    <property type="match status" value="1"/>
</dbReference>
<dbReference type="InterPro" id="IPR003593">
    <property type="entry name" value="AAA+_ATPase"/>
</dbReference>
<dbReference type="Gene3D" id="3.30.450.20">
    <property type="entry name" value="PAS domain"/>
    <property type="match status" value="1"/>
</dbReference>
<evidence type="ECO:0000256" key="1">
    <source>
        <dbReference type="ARBA" id="ARBA00022741"/>
    </source>
</evidence>
<sequence>MKPNKILIVDDEPINISLLEDILKEEKYNIRSASSGEEALKILSDFEPDLILLDILMSGMDGYEVCQKIRSNKRFRLIKIIMVSAMAMLKERLKGYDVGADDYITKPFKKEELLAKIRVVMRLKETEAETEKYRLNLEAIFRSVKDGILTVDDDKRVIEANDAVSIICGIPKEKIIGSQFGDLFVNCNRGCETVLEETLKTQNVVQEYRVECQHQQKHRQVVVLSSSPLKDQYNRIVGAVLVIRDTTKMHDLERELIEQHRFHNIIGKSSTMQNIYRLLENLSGTNTTILINGESGTGKELVAKALHYGSDRAHKPLIKVNCSALSENLLESELFGHVKGAFTGAIRSRIGRFQAADGGTIFLDEIGDISPLIQLKLLRVLQEREFERVGDTTTQKVDVRVLTATNKDLKEKVRLGEFREDLFYRLKVVEIHLPPLRDRLEDIPLLFSHFCKQFNKIFNKQIDGMSDEVIRIMMDYHWPGNVRELQHAIEHAFVLCNDRTIAVDHLPPELKMTMAANICVPKKKFVSATDEAQAYLEALTKTGWNKAKTSRLMGVSRPTLYKKMREYKLEKPSSKIDLT</sequence>
<dbReference type="Pfam" id="PF13426">
    <property type="entry name" value="PAS_9"/>
    <property type="match status" value="1"/>
</dbReference>
<evidence type="ECO:0000256" key="5">
    <source>
        <dbReference type="ARBA" id="ARBA00023163"/>
    </source>
</evidence>
<dbReference type="PANTHER" id="PTHR32071:SF113">
    <property type="entry name" value="ALGINATE BIOSYNTHESIS TRANSCRIPTIONAL REGULATORY PROTEIN ALGB"/>
    <property type="match status" value="1"/>
</dbReference>
<dbReference type="Gene3D" id="3.40.50.2300">
    <property type="match status" value="1"/>
</dbReference>
<dbReference type="PROSITE" id="PS00675">
    <property type="entry name" value="SIGMA54_INTERACT_1"/>
    <property type="match status" value="1"/>
</dbReference>
<keyword evidence="6" id="KW-0597">Phosphoprotein</keyword>
<dbReference type="PANTHER" id="PTHR32071">
    <property type="entry name" value="TRANSCRIPTIONAL REGULATORY PROTEIN"/>
    <property type="match status" value="1"/>
</dbReference>
<dbReference type="InterPro" id="IPR001789">
    <property type="entry name" value="Sig_transdc_resp-reg_receiver"/>
</dbReference>
<evidence type="ECO:0000256" key="3">
    <source>
        <dbReference type="ARBA" id="ARBA00023015"/>
    </source>
</evidence>
<dbReference type="InterPro" id="IPR002078">
    <property type="entry name" value="Sigma_54_int"/>
</dbReference>
<dbReference type="Pfam" id="PF00072">
    <property type="entry name" value="Response_reg"/>
    <property type="match status" value="1"/>
</dbReference>
<evidence type="ECO:0000259" key="9">
    <source>
        <dbReference type="PROSITE" id="PS50112"/>
    </source>
</evidence>
<protein>
    <submittedName>
        <fullName evidence="10">PAS modulated sigma54 specific transcriptional regulator, Fis family</fullName>
    </submittedName>
</protein>
<dbReference type="Pfam" id="PF25601">
    <property type="entry name" value="AAA_lid_14"/>
    <property type="match status" value="1"/>
</dbReference>
<keyword evidence="2" id="KW-0067">ATP-binding</keyword>
<keyword evidence="5" id="KW-0804">Transcription</keyword>
<evidence type="ECO:0000256" key="2">
    <source>
        <dbReference type="ARBA" id="ARBA00022840"/>
    </source>
</evidence>
<feature type="domain" description="PAS" evidence="9">
    <location>
        <begin position="133"/>
        <end position="177"/>
    </location>
</feature>
<proteinExistence type="predicted"/>
<evidence type="ECO:0000256" key="6">
    <source>
        <dbReference type="PROSITE-ProRule" id="PRU00169"/>
    </source>
</evidence>
<dbReference type="SUPFAM" id="SSF46689">
    <property type="entry name" value="Homeodomain-like"/>
    <property type="match status" value="1"/>
</dbReference>
<dbReference type="Gene3D" id="1.10.8.60">
    <property type="match status" value="1"/>
</dbReference>
<evidence type="ECO:0000313" key="10">
    <source>
        <dbReference type="EMBL" id="ETR73545.1"/>
    </source>
</evidence>
<keyword evidence="1" id="KW-0547">Nucleotide-binding</keyword>
<dbReference type="Gene3D" id="3.40.50.300">
    <property type="entry name" value="P-loop containing nucleotide triphosphate hydrolases"/>
    <property type="match status" value="1"/>
</dbReference>
<dbReference type="PROSITE" id="PS00676">
    <property type="entry name" value="SIGMA54_INTERACT_2"/>
    <property type="match status" value="1"/>
</dbReference>
<comment type="caution">
    <text evidence="10">The sequence shown here is derived from an EMBL/GenBank/DDBJ whole genome shotgun (WGS) entry which is preliminary data.</text>
</comment>
<dbReference type="SMART" id="SM00091">
    <property type="entry name" value="PAS"/>
    <property type="match status" value="1"/>
</dbReference>
<dbReference type="InterPro" id="IPR002197">
    <property type="entry name" value="HTH_Fis"/>
</dbReference>
<dbReference type="SMART" id="SM00448">
    <property type="entry name" value="REC"/>
    <property type="match status" value="1"/>
</dbReference>
<dbReference type="InterPro" id="IPR025943">
    <property type="entry name" value="Sigma_54_int_dom_ATP-bd_2"/>
</dbReference>
<keyword evidence="4" id="KW-0238">DNA-binding</keyword>
<dbReference type="CDD" id="cd00130">
    <property type="entry name" value="PAS"/>
    <property type="match status" value="1"/>
</dbReference>
<gene>
    <name evidence="10" type="ORF">OMM_00879</name>
</gene>
<keyword evidence="3" id="KW-0805">Transcription regulation</keyword>
<dbReference type="GO" id="GO:0005524">
    <property type="term" value="F:ATP binding"/>
    <property type="evidence" value="ECO:0007669"/>
    <property type="project" value="UniProtKB-KW"/>
</dbReference>
<dbReference type="InterPro" id="IPR025662">
    <property type="entry name" value="Sigma_54_int_dom_ATP-bd_1"/>
</dbReference>
<dbReference type="CDD" id="cd00009">
    <property type="entry name" value="AAA"/>
    <property type="match status" value="1"/>
</dbReference>
<dbReference type="Gene3D" id="1.10.10.60">
    <property type="entry name" value="Homeodomain-like"/>
    <property type="match status" value="1"/>
</dbReference>
<dbReference type="PROSITE" id="PS50110">
    <property type="entry name" value="RESPONSE_REGULATORY"/>
    <property type="match status" value="1"/>
</dbReference>
<dbReference type="GO" id="GO:0043565">
    <property type="term" value="F:sequence-specific DNA binding"/>
    <property type="evidence" value="ECO:0007669"/>
    <property type="project" value="InterPro"/>
</dbReference>
<evidence type="ECO:0000313" key="11">
    <source>
        <dbReference type="Proteomes" id="UP000189670"/>
    </source>
</evidence>
<dbReference type="NCBIfam" id="TIGR00229">
    <property type="entry name" value="sensory_box"/>
    <property type="match status" value="1"/>
</dbReference>
<dbReference type="GO" id="GO:0006355">
    <property type="term" value="P:regulation of DNA-templated transcription"/>
    <property type="evidence" value="ECO:0007669"/>
    <property type="project" value="InterPro"/>
</dbReference>
<dbReference type="SMART" id="SM00382">
    <property type="entry name" value="AAA"/>
    <property type="match status" value="1"/>
</dbReference>
<dbReference type="SUPFAM" id="SSF55785">
    <property type="entry name" value="PYP-like sensor domain (PAS domain)"/>
    <property type="match status" value="1"/>
</dbReference>
<dbReference type="AlphaFoldDB" id="A0A1V1PFV0"/>
<evidence type="ECO:0000256" key="4">
    <source>
        <dbReference type="ARBA" id="ARBA00023125"/>
    </source>
</evidence>